<proteinExistence type="predicted"/>
<dbReference type="Proteomes" id="UP000799291">
    <property type="component" value="Unassembled WGS sequence"/>
</dbReference>
<dbReference type="EMBL" id="MU005593">
    <property type="protein sequence ID" value="KAF2681071.1"/>
    <property type="molecule type" value="Genomic_DNA"/>
</dbReference>
<feature type="compositionally biased region" description="Basic residues" evidence="1">
    <location>
        <begin position="117"/>
        <end position="131"/>
    </location>
</feature>
<dbReference type="AlphaFoldDB" id="A0A6G1IT04"/>
<evidence type="ECO:0000313" key="3">
    <source>
        <dbReference type="Proteomes" id="UP000799291"/>
    </source>
</evidence>
<reference evidence="2" key="1">
    <citation type="journal article" date="2020" name="Stud. Mycol.">
        <title>101 Dothideomycetes genomes: a test case for predicting lifestyles and emergence of pathogens.</title>
        <authorList>
            <person name="Haridas S."/>
            <person name="Albert R."/>
            <person name="Binder M."/>
            <person name="Bloem J."/>
            <person name="Labutti K."/>
            <person name="Salamov A."/>
            <person name="Andreopoulos B."/>
            <person name="Baker S."/>
            <person name="Barry K."/>
            <person name="Bills G."/>
            <person name="Bluhm B."/>
            <person name="Cannon C."/>
            <person name="Castanera R."/>
            <person name="Culley D."/>
            <person name="Daum C."/>
            <person name="Ezra D."/>
            <person name="Gonzalez J."/>
            <person name="Henrissat B."/>
            <person name="Kuo A."/>
            <person name="Liang C."/>
            <person name="Lipzen A."/>
            <person name="Lutzoni F."/>
            <person name="Magnuson J."/>
            <person name="Mondo S."/>
            <person name="Nolan M."/>
            <person name="Ohm R."/>
            <person name="Pangilinan J."/>
            <person name="Park H.-J."/>
            <person name="Ramirez L."/>
            <person name="Alfaro M."/>
            <person name="Sun H."/>
            <person name="Tritt A."/>
            <person name="Yoshinaga Y."/>
            <person name="Zwiers L.-H."/>
            <person name="Turgeon B."/>
            <person name="Goodwin S."/>
            <person name="Spatafora J."/>
            <person name="Crous P."/>
            <person name="Grigoriev I."/>
        </authorList>
    </citation>
    <scope>NUCLEOTIDE SEQUENCE</scope>
    <source>
        <strain evidence="2">CBS 122367</strain>
    </source>
</reference>
<gene>
    <name evidence="2" type="ORF">K458DRAFT_392300</name>
</gene>
<feature type="compositionally biased region" description="Basic and acidic residues" evidence="1">
    <location>
        <begin position="100"/>
        <end position="116"/>
    </location>
</feature>
<sequence length="131" mass="13983">MDCDTLVQPLAVRECKLGQGPVAWVFPACSAPACSAMLVTALVGAIQSPSVEAGLLANYSCCAVSREAQRGAGAAVWRDQDAAGAAARVSATLVTWQARQRERPRLKSTEHYEPARTRPHTLAGRKRHGRS</sequence>
<name>A0A6G1IT04_9PLEO</name>
<feature type="region of interest" description="Disordered" evidence="1">
    <location>
        <begin position="100"/>
        <end position="131"/>
    </location>
</feature>
<organism evidence="2 3">
    <name type="scientific">Lentithecium fluviatile CBS 122367</name>
    <dbReference type="NCBI Taxonomy" id="1168545"/>
    <lineage>
        <taxon>Eukaryota</taxon>
        <taxon>Fungi</taxon>
        <taxon>Dikarya</taxon>
        <taxon>Ascomycota</taxon>
        <taxon>Pezizomycotina</taxon>
        <taxon>Dothideomycetes</taxon>
        <taxon>Pleosporomycetidae</taxon>
        <taxon>Pleosporales</taxon>
        <taxon>Massarineae</taxon>
        <taxon>Lentitheciaceae</taxon>
        <taxon>Lentithecium</taxon>
    </lineage>
</organism>
<evidence type="ECO:0000256" key="1">
    <source>
        <dbReference type="SAM" id="MobiDB-lite"/>
    </source>
</evidence>
<protein>
    <submittedName>
        <fullName evidence="2">Uncharacterized protein</fullName>
    </submittedName>
</protein>
<accession>A0A6G1IT04</accession>
<evidence type="ECO:0000313" key="2">
    <source>
        <dbReference type="EMBL" id="KAF2681071.1"/>
    </source>
</evidence>
<keyword evidence="3" id="KW-1185">Reference proteome</keyword>